<comment type="caution">
    <text evidence="4">The sequence shown here is derived from an EMBL/GenBank/DDBJ whole genome shotgun (WGS) entry which is preliminary data.</text>
</comment>
<evidence type="ECO:0000313" key="4">
    <source>
        <dbReference type="EMBL" id="TCO54760.1"/>
    </source>
</evidence>
<reference evidence="4 5" key="1">
    <citation type="submission" date="2019-03" db="EMBL/GenBank/DDBJ databases">
        <title>Genomic Encyclopedia of Type Strains, Phase IV (KMG-IV): sequencing the most valuable type-strain genomes for metagenomic binning, comparative biology and taxonomic classification.</title>
        <authorList>
            <person name="Goeker M."/>
        </authorList>
    </citation>
    <scope>NUCLEOTIDE SEQUENCE [LARGE SCALE GENOMIC DNA]</scope>
    <source>
        <strain evidence="4 5">DSM 45934</strain>
    </source>
</reference>
<dbReference type="Pfam" id="PF02018">
    <property type="entry name" value="CBM_4_9"/>
    <property type="match status" value="1"/>
</dbReference>
<name>A0A4V2S663_9PSEU</name>
<dbReference type="AlphaFoldDB" id="A0A4V2S663"/>
<keyword evidence="2" id="KW-0732">Signal</keyword>
<sequence length="683" mass="73570">MPRYRLLLPVIAVALSQLAAPIEAGASLPDAPPSTAVATASLDTHEAVGTSSDGDLWPSCWSNDDNLYAANGDGKGFTTTGPFADITVNRIEGRPPNLSGATLAQGDAVGSVWSGGGYTRKPTGMACVDGTIYLAVQDLSLSFNDVPAATIVKSTDHGRTWTWDRSKPMFDNHVFTTIWFADFGKDSAWAPDRYLYAYGLDHNWRDSFDDTVPDPTDVYLARVPRDRVQDRRAWDFYTGADNRGRPRWSGNIADRAPVLHDGRRVYQQVYSANRISNLTVVSQGSVTYDKPLQRYIYTSWSEYTFEFYESPTPWGPWKRFLSKDFGGYPWTANQHGGYATTIPSKFLSADGLSMWVQANVCPCANAGTSVYHYSLRKLTLGLAAPGGATNNPDPSANLARSTGVVPISKSARDGDLRVLNDGALTGSVNDFDDEVKSASWWGYTWPRKYRMNQVEFTTGDVSAQGGWFVGRPSVQLRQNGEWTNATAQTVSPVYPGDSTAGPNQTYTISFLPADADGVRVIGVPGGTRTFSSAAEVTARYLTQVANGGFESPPGGPSAWAFEGNAGHGVDAGLGFAHSGANNGWIRGSGTGWSALTQQVPVAPGKTYTFSAWVRSSPALTDARFGVRSGATVLGETKFGATADYTLRQVTITVPANTNTVTVYTGFFGPGTDTWIQIDDITSG</sequence>
<keyword evidence="1" id="KW-0378">Hydrolase</keyword>
<proteinExistence type="predicted"/>
<organism evidence="4 5">
    <name type="scientific">Actinocrispum wychmicini</name>
    <dbReference type="NCBI Taxonomy" id="1213861"/>
    <lineage>
        <taxon>Bacteria</taxon>
        <taxon>Bacillati</taxon>
        <taxon>Actinomycetota</taxon>
        <taxon>Actinomycetes</taxon>
        <taxon>Pseudonocardiales</taxon>
        <taxon>Pseudonocardiaceae</taxon>
        <taxon>Actinocrispum</taxon>
    </lineage>
</organism>
<feature type="signal peptide" evidence="2">
    <location>
        <begin position="1"/>
        <end position="19"/>
    </location>
</feature>
<evidence type="ECO:0000259" key="3">
    <source>
        <dbReference type="Pfam" id="PF02018"/>
    </source>
</evidence>
<evidence type="ECO:0000256" key="2">
    <source>
        <dbReference type="SAM" id="SignalP"/>
    </source>
</evidence>
<dbReference type="Gene3D" id="2.60.120.260">
    <property type="entry name" value="Galactose-binding domain-like"/>
    <property type="match status" value="1"/>
</dbReference>
<feature type="domain" description="CBM-cenC" evidence="3">
    <location>
        <begin position="544"/>
        <end position="663"/>
    </location>
</feature>
<keyword evidence="5" id="KW-1185">Reference proteome</keyword>
<feature type="chain" id="PRO_5039606339" evidence="2">
    <location>
        <begin position="20"/>
        <end position="683"/>
    </location>
</feature>
<dbReference type="OrthoDB" id="3795970at2"/>
<dbReference type="SUPFAM" id="SSF49785">
    <property type="entry name" value="Galactose-binding domain-like"/>
    <property type="match status" value="1"/>
</dbReference>
<dbReference type="InterPro" id="IPR008979">
    <property type="entry name" value="Galactose-bd-like_sf"/>
</dbReference>
<dbReference type="InterPro" id="IPR003305">
    <property type="entry name" value="CenC_carb-bd"/>
</dbReference>
<evidence type="ECO:0000313" key="5">
    <source>
        <dbReference type="Proteomes" id="UP000295680"/>
    </source>
</evidence>
<dbReference type="RefSeq" id="WP_132122560.1">
    <property type="nucleotide sequence ID" value="NZ_SLWS01000008.1"/>
</dbReference>
<evidence type="ECO:0000256" key="1">
    <source>
        <dbReference type="ARBA" id="ARBA00022801"/>
    </source>
</evidence>
<protein>
    <submittedName>
        <fullName evidence="4">Carbohydrate binding protein</fullName>
    </submittedName>
</protein>
<dbReference type="Proteomes" id="UP000295680">
    <property type="component" value="Unassembled WGS sequence"/>
</dbReference>
<dbReference type="EMBL" id="SLWS01000008">
    <property type="protein sequence ID" value="TCO54760.1"/>
    <property type="molecule type" value="Genomic_DNA"/>
</dbReference>
<gene>
    <name evidence="4" type="ORF">EV192_10848</name>
</gene>
<accession>A0A4V2S663</accession>
<dbReference type="GO" id="GO:0016798">
    <property type="term" value="F:hydrolase activity, acting on glycosyl bonds"/>
    <property type="evidence" value="ECO:0007669"/>
    <property type="project" value="InterPro"/>
</dbReference>